<evidence type="ECO:0000313" key="1">
    <source>
        <dbReference type="EMBL" id="GHA97543.1"/>
    </source>
</evidence>
<keyword evidence="2" id="KW-1185">Reference proteome</keyword>
<evidence type="ECO:0008006" key="3">
    <source>
        <dbReference type="Google" id="ProtNLM"/>
    </source>
</evidence>
<sequence>MALGPVPNQMIETAIGNPSTEQRALAAQAIGRMVRDLPLSDAERRLSSQIFEVLSRDVSEEVRRALAVTLRLSNNLPRSVANRLINDIDSIAVPILASSPSVSDDDLIAVLRSRAGVKTQAIASRHRLSQKVSQAVISFGDLSSIATLAANDSALISKSDAARMVKLAEHDDLIREAALCRQDMPQDLAVALIHQQVDQVDQNLAPETDEHAQIARETGERAKASWSAADWSPDAISAYVDALIERKRLDEATIARAAGQGDWRFVQLALAKLAGISSTKAGMIVLDTRTFGLNALLHRSGLGEAARELVVASAVAFRDIERSGAYVSRARFQRLMGERIASHPAATEFGDIWLNWLDDGLGPQAI</sequence>
<dbReference type="AlphaFoldDB" id="A0A8J3G2K9"/>
<organism evidence="1 2">
    <name type="scientific">Algimonas arctica</name>
    <dbReference type="NCBI Taxonomy" id="1479486"/>
    <lineage>
        <taxon>Bacteria</taxon>
        <taxon>Pseudomonadati</taxon>
        <taxon>Pseudomonadota</taxon>
        <taxon>Alphaproteobacteria</taxon>
        <taxon>Maricaulales</taxon>
        <taxon>Robiginitomaculaceae</taxon>
        <taxon>Algimonas</taxon>
    </lineage>
</organism>
<reference evidence="1" key="2">
    <citation type="submission" date="2020-09" db="EMBL/GenBank/DDBJ databases">
        <authorList>
            <person name="Sun Q."/>
            <person name="Kim S."/>
        </authorList>
    </citation>
    <scope>NUCLEOTIDE SEQUENCE</scope>
    <source>
        <strain evidence="1">KCTC 32513</strain>
    </source>
</reference>
<gene>
    <name evidence="1" type="ORF">GCM10009069_20540</name>
</gene>
<dbReference type="Proteomes" id="UP000634004">
    <property type="component" value="Unassembled WGS sequence"/>
</dbReference>
<dbReference type="EMBL" id="BMZH01000008">
    <property type="protein sequence ID" value="GHA97543.1"/>
    <property type="molecule type" value="Genomic_DNA"/>
</dbReference>
<comment type="caution">
    <text evidence="1">The sequence shown here is derived from an EMBL/GenBank/DDBJ whole genome shotgun (WGS) entry which is preliminary data.</text>
</comment>
<evidence type="ECO:0000313" key="2">
    <source>
        <dbReference type="Proteomes" id="UP000634004"/>
    </source>
</evidence>
<accession>A0A8J3G2K9</accession>
<protein>
    <recommendedName>
        <fullName evidence="3">DUF2336 domain-containing protein</fullName>
    </recommendedName>
</protein>
<proteinExistence type="predicted"/>
<name>A0A8J3G2K9_9PROT</name>
<dbReference type="InterPro" id="IPR019285">
    <property type="entry name" value="DUF2336"/>
</dbReference>
<dbReference type="Pfam" id="PF10098">
    <property type="entry name" value="DUF2336"/>
    <property type="match status" value="1"/>
</dbReference>
<reference evidence="1" key="1">
    <citation type="journal article" date="2014" name="Int. J. Syst. Evol. Microbiol.">
        <title>Complete genome sequence of Corynebacterium casei LMG S-19264T (=DSM 44701T), isolated from a smear-ripened cheese.</title>
        <authorList>
            <consortium name="US DOE Joint Genome Institute (JGI-PGF)"/>
            <person name="Walter F."/>
            <person name="Albersmeier A."/>
            <person name="Kalinowski J."/>
            <person name="Ruckert C."/>
        </authorList>
    </citation>
    <scope>NUCLEOTIDE SEQUENCE</scope>
    <source>
        <strain evidence="1">KCTC 32513</strain>
    </source>
</reference>